<comment type="catalytic activity">
    <reaction evidence="6">
        <text>cytidine(1402) in 16S rRNA + S-adenosyl-L-methionine = N(4)-methylcytidine(1402) in 16S rRNA + S-adenosyl-L-homocysteine + H(+)</text>
        <dbReference type="Rhea" id="RHEA:42928"/>
        <dbReference type="Rhea" id="RHEA-COMP:10286"/>
        <dbReference type="Rhea" id="RHEA-COMP:10287"/>
        <dbReference type="ChEBI" id="CHEBI:15378"/>
        <dbReference type="ChEBI" id="CHEBI:57856"/>
        <dbReference type="ChEBI" id="CHEBI:59789"/>
        <dbReference type="ChEBI" id="CHEBI:74506"/>
        <dbReference type="ChEBI" id="CHEBI:82748"/>
        <dbReference type="EC" id="2.1.1.199"/>
    </reaction>
</comment>
<evidence type="ECO:0000256" key="5">
    <source>
        <dbReference type="ARBA" id="ARBA00022691"/>
    </source>
</evidence>
<dbReference type="PIRSF" id="PIRSF004486">
    <property type="entry name" value="MraW"/>
    <property type="match status" value="1"/>
</dbReference>
<dbReference type="Gene3D" id="1.10.150.170">
    <property type="entry name" value="Putative methyltransferase TM0872, insert domain"/>
    <property type="match status" value="1"/>
</dbReference>
<feature type="binding site" evidence="6">
    <location>
        <begin position="52"/>
        <end position="54"/>
    </location>
    <ligand>
        <name>S-adenosyl-L-methionine</name>
        <dbReference type="ChEBI" id="CHEBI:59789"/>
    </ligand>
</feature>
<dbReference type="GO" id="GO:0071424">
    <property type="term" value="F:rRNA (cytosine-N4-)-methyltransferase activity"/>
    <property type="evidence" value="ECO:0007669"/>
    <property type="project" value="UniProtKB-UniRule"/>
</dbReference>
<feature type="binding site" evidence="6">
    <location>
        <position position="69"/>
    </location>
    <ligand>
        <name>S-adenosyl-L-methionine</name>
        <dbReference type="ChEBI" id="CHEBI:59789"/>
    </ligand>
</feature>
<dbReference type="InterPro" id="IPR023397">
    <property type="entry name" value="SAM-dep_MeTrfase_MraW_recog"/>
</dbReference>
<accession>I0IQC5</accession>
<proteinExistence type="inferred from homology"/>
<feature type="binding site" evidence="6">
    <location>
        <position position="97"/>
    </location>
    <ligand>
        <name>S-adenosyl-L-methionine</name>
        <dbReference type="ChEBI" id="CHEBI:59789"/>
    </ligand>
</feature>
<protein>
    <recommendedName>
        <fullName evidence="6">Ribosomal RNA small subunit methyltransferase H</fullName>
        <ecNumber evidence="6">2.1.1.199</ecNumber>
    </recommendedName>
    <alternativeName>
        <fullName evidence="6">16S rRNA m(4)C1402 methyltransferase</fullName>
    </alternativeName>
    <alternativeName>
        <fullName evidence="6">rRNA (cytosine-N(4)-)-methyltransferase RsmH</fullName>
    </alternativeName>
</protein>
<keyword evidence="8" id="KW-1185">Reference proteome</keyword>
<dbReference type="NCBIfam" id="TIGR00006">
    <property type="entry name" value="16S rRNA (cytosine(1402)-N(4))-methyltransferase RsmH"/>
    <property type="match status" value="1"/>
</dbReference>
<feature type="binding site" evidence="6">
    <location>
        <position position="124"/>
    </location>
    <ligand>
        <name>S-adenosyl-L-methionine</name>
        <dbReference type="ChEBI" id="CHEBI:59789"/>
    </ligand>
</feature>
<keyword evidence="5 6" id="KW-0949">S-adenosyl-L-methionine</keyword>
<dbReference type="PANTHER" id="PTHR11265">
    <property type="entry name" value="S-ADENOSYL-METHYLTRANSFERASE MRAW"/>
    <property type="match status" value="1"/>
</dbReference>
<evidence type="ECO:0000256" key="6">
    <source>
        <dbReference type="HAMAP-Rule" id="MF_01007"/>
    </source>
</evidence>
<dbReference type="HAMAP" id="MF_01007">
    <property type="entry name" value="16SrRNA_methyltr_H"/>
    <property type="match status" value="1"/>
</dbReference>
<name>I0IQC5_LEPFC</name>
<dbReference type="Proteomes" id="UP000007382">
    <property type="component" value="Chromosome"/>
</dbReference>
<keyword evidence="4 6" id="KW-0808">Transferase</keyword>
<evidence type="ECO:0000256" key="2">
    <source>
        <dbReference type="ARBA" id="ARBA00022552"/>
    </source>
</evidence>
<dbReference type="SUPFAM" id="SSF81799">
    <property type="entry name" value="Putative methyltransferase TM0872, insert domain"/>
    <property type="match status" value="1"/>
</dbReference>
<dbReference type="PATRIC" id="fig|1162668.3.peg.2130"/>
<dbReference type="SUPFAM" id="SSF53335">
    <property type="entry name" value="S-adenosyl-L-methionine-dependent methyltransferases"/>
    <property type="match status" value="1"/>
</dbReference>
<comment type="similarity">
    <text evidence="1 6">Belongs to the methyltransferase superfamily. RsmH family.</text>
</comment>
<dbReference type="EMBL" id="AP012342">
    <property type="protein sequence ID" value="BAM07474.1"/>
    <property type="molecule type" value="Genomic_DNA"/>
</dbReference>
<evidence type="ECO:0000256" key="4">
    <source>
        <dbReference type="ARBA" id="ARBA00022679"/>
    </source>
</evidence>
<evidence type="ECO:0000256" key="3">
    <source>
        <dbReference type="ARBA" id="ARBA00022603"/>
    </source>
</evidence>
<keyword evidence="2 6" id="KW-0698">rRNA processing</keyword>
<dbReference type="Pfam" id="PF01795">
    <property type="entry name" value="Methyltransf_5"/>
    <property type="match status" value="1"/>
</dbReference>
<dbReference type="OrthoDB" id="9806637at2"/>
<dbReference type="GO" id="GO:0070475">
    <property type="term" value="P:rRNA base methylation"/>
    <property type="evidence" value="ECO:0007669"/>
    <property type="project" value="UniProtKB-UniRule"/>
</dbReference>
<organism evidence="7 8">
    <name type="scientific">Leptospirillum ferrooxidans (strain C2-3)</name>
    <dbReference type="NCBI Taxonomy" id="1162668"/>
    <lineage>
        <taxon>Bacteria</taxon>
        <taxon>Pseudomonadati</taxon>
        <taxon>Nitrospirota</taxon>
        <taxon>Nitrospiria</taxon>
        <taxon>Nitrospirales</taxon>
        <taxon>Nitrospiraceae</taxon>
        <taxon>Leptospirillum</taxon>
    </lineage>
</organism>
<dbReference type="PANTHER" id="PTHR11265:SF0">
    <property type="entry name" value="12S RRNA N4-METHYLCYTIDINE METHYLTRANSFERASE"/>
    <property type="match status" value="1"/>
</dbReference>
<evidence type="ECO:0000256" key="1">
    <source>
        <dbReference type="ARBA" id="ARBA00010396"/>
    </source>
</evidence>
<sequence length="314" mass="34902">MRAEEMDEGLFGEQGEEGEVGDSHIPVMLFPAIDALLVTPGEWYVDGTFGHGGHSGEILARGGNVLAFDVDPAAVSRGKSTYEKEYPGRFLIVSENHRRVAEIANSHHIRPRGILIDSGWASSQMTDESLGMSFSSDTPLDMRMDPTLDSSALDLLETLGQDELVQIFSDLGEEPMAWLIARNMVEARSRGHLPRTGKELAAFVSAVYYRKGFRRSRKHPATRVFMALRIAVNREIESLTLGITEGRKVLPVGGRIVVISFHSREDRVVKHLFRDWKQSGCGQILFQRGVVPDQAEILANPRARSARMRAFSID</sequence>
<dbReference type="HOGENOM" id="CLU_038422_3_0_0"/>
<feature type="binding site" evidence="6">
    <location>
        <position position="117"/>
    </location>
    <ligand>
        <name>S-adenosyl-L-methionine</name>
        <dbReference type="ChEBI" id="CHEBI:59789"/>
    </ligand>
</feature>
<dbReference type="eggNOG" id="COG0275">
    <property type="taxonomic scope" value="Bacteria"/>
</dbReference>
<comment type="subcellular location">
    <subcellularLocation>
        <location evidence="6">Cytoplasm</location>
    </subcellularLocation>
</comment>
<dbReference type="EC" id="2.1.1.199" evidence="6"/>
<keyword evidence="3 6" id="KW-0489">Methyltransferase</keyword>
<dbReference type="STRING" id="1162668.LFE_1795"/>
<dbReference type="InterPro" id="IPR029063">
    <property type="entry name" value="SAM-dependent_MTases_sf"/>
</dbReference>
<evidence type="ECO:0000313" key="8">
    <source>
        <dbReference type="Proteomes" id="UP000007382"/>
    </source>
</evidence>
<dbReference type="GO" id="GO:0005737">
    <property type="term" value="C:cytoplasm"/>
    <property type="evidence" value="ECO:0007669"/>
    <property type="project" value="UniProtKB-SubCell"/>
</dbReference>
<dbReference type="AlphaFoldDB" id="I0IQC5"/>
<dbReference type="InterPro" id="IPR002903">
    <property type="entry name" value="RsmH"/>
</dbReference>
<dbReference type="KEGG" id="lfc:LFE_1795"/>
<gene>
    <name evidence="7" type="primary">mraW</name>
    <name evidence="6" type="synonym">rsmH</name>
    <name evidence="7" type="ordered locus">LFE_1795</name>
</gene>
<comment type="function">
    <text evidence="6">Specifically methylates the N4 position of cytidine in position 1402 (C1402) of 16S rRNA.</text>
</comment>
<dbReference type="Gene3D" id="3.40.50.150">
    <property type="entry name" value="Vaccinia Virus protein VP39"/>
    <property type="match status" value="1"/>
</dbReference>
<evidence type="ECO:0000313" key="7">
    <source>
        <dbReference type="EMBL" id="BAM07474.1"/>
    </source>
</evidence>
<reference evidence="8" key="2">
    <citation type="submission" date="2012-03" db="EMBL/GenBank/DDBJ databases">
        <title>The complete genome sequence of the pioneer microbe on fresh volcanic deposit, Leptospirillum ferrooxidans strain C2-3.</title>
        <authorList>
            <person name="Fujimura R."/>
            <person name="Sato Y."/>
            <person name="Nishizawa T."/>
            <person name="Nanba K."/>
            <person name="Oshima K."/>
            <person name="Hattori M."/>
            <person name="Kamijo T."/>
            <person name="Ohta H."/>
        </authorList>
    </citation>
    <scope>NUCLEOTIDE SEQUENCE [LARGE SCALE GENOMIC DNA]</scope>
    <source>
        <strain evidence="8">C2-3</strain>
    </source>
</reference>
<dbReference type="RefSeq" id="WP_014449958.1">
    <property type="nucleotide sequence ID" value="NC_017094.1"/>
</dbReference>
<reference evidence="7 8" key="1">
    <citation type="journal article" date="2012" name="J. Bacteriol.">
        <title>Complete Genome Sequence of Leptospirillum ferrooxidans Strain C2-3, Isolated from a Fresh Volcanic Ash Deposit on the Island of Miyake, Japan.</title>
        <authorList>
            <person name="Fujimura R."/>
            <person name="Sato Y."/>
            <person name="Nishizawa T."/>
            <person name="Oshima K."/>
            <person name="Kim S.-W."/>
            <person name="Hattori M."/>
            <person name="Kamijo T."/>
            <person name="Ohta H."/>
        </authorList>
    </citation>
    <scope>NUCLEOTIDE SEQUENCE [LARGE SCALE GENOMIC DNA]</scope>
    <source>
        <strain evidence="7 8">C2-3</strain>
    </source>
</reference>
<keyword evidence="6" id="KW-0963">Cytoplasm</keyword>